<accession>A0AAV3UQ45</accession>
<sequence>MAGISGIAGCLNNGSSGSGNGTPTIRYAGISGAELNDLMAMFHQSDHIPGNVMEHVGDKYEFKFVDVQSTPVVVNTLGSDEADAGLLAYSSLANAIQGNTIESGVSILAPLTYDGPRYADTFNSTVDSDITEVGDIANGAFGVNGVGSAIDIAARVILTRNGVDLNTVEFRELSFGAMPTTLSEGRVDVGSFIQPFYEMNKNDLQTVFDTTDAFDSFLKIFMTVRNDFLESNSNAIEYWLEDFWTGMQWWKDDGNSEKRLDIAEEVVDLPRDILKQLVQTDMGYYHGEDGLDIDAEWLQRPVDGMHEIGFLDSKIDVSKHIDTSYLPDEAATKPSIN</sequence>
<dbReference type="Proteomes" id="UP001501729">
    <property type="component" value="Unassembled WGS sequence"/>
</dbReference>
<dbReference type="Gene3D" id="3.40.190.10">
    <property type="entry name" value="Periplasmic binding protein-like II"/>
    <property type="match status" value="1"/>
</dbReference>
<comment type="caution">
    <text evidence="1">The sequence shown here is derived from an EMBL/GenBank/DDBJ whole genome shotgun (WGS) entry which is preliminary data.</text>
</comment>
<evidence type="ECO:0000313" key="2">
    <source>
        <dbReference type="Proteomes" id="UP001501729"/>
    </source>
</evidence>
<reference evidence="1 2" key="1">
    <citation type="journal article" date="2019" name="Int. J. Syst. Evol. Microbiol.">
        <title>The Global Catalogue of Microorganisms (GCM) 10K type strain sequencing project: providing services to taxonomists for standard genome sequencing and annotation.</title>
        <authorList>
            <consortium name="The Broad Institute Genomics Platform"/>
            <consortium name="The Broad Institute Genome Sequencing Center for Infectious Disease"/>
            <person name="Wu L."/>
            <person name="Ma J."/>
        </authorList>
    </citation>
    <scope>NUCLEOTIDE SEQUENCE [LARGE SCALE GENOMIC DNA]</scope>
    <source>
        <strain evidence="1 2">JCM 17504</strain>
    </source>
</reference>
<gene>
    <name evidence="1" type="ORF">GCM10025751_51090</name>
</gene>
<evidence type="ECO:0000313" key="1">
    <source>
        <dbReference type="EMBL" id="GAA5063051.1"/>
    </source>
</evidence>
<organism evidence="1 2">
    <name type="scientific">Haladaptatus pallidirubidus</name>
    <dbReference type="NCBI Taxonomy" id="1008152"/>
    <lineage>
        <taxon>Archaea</taxon>
        <taxon>Methanobacteriati</taxon>
        <taxon>Methanobacteriota</taxon>
        <taxon>Stenosarchaea group</taxon>
        <taxon>Halobacteria</taxon>
        <taxon>Halobacteriales</taxon>
        <taxon>Haladaptataceae</taxon>
        <taxon>Haladaptatus</taxon>
    </lineage>
</organism>
<dbReference type="SUPFAM" id="SSF53850">
    <property type="entry name" value="Periplasmic binding protein-like II"/>
    <property type="match status" value="1"/>
</dbReference>
<evidence type="ECO:0008006" key="3">
    <source>
        <dbReference type="Google" id="ProtNLM"/>
    </source>
</evidence>
<keyword evidence="2" id="KW-1185">Reference proteome</keyword>
<protein>
    <recommendedName>
        <fullName evidence="3">ABC transporter substrate-binding protein</fullName>
    </recommendedName>
</protein>
<proteinExistence type="predicted"/>
<dbReference type="AlphaFoldDB" id="A0AAV3UQ45"/>
<name>A0AAV3UQ45_9EURY</name>
<dbReference type="EMBL" id="BAABKX010000024">
    <property type="protein sequence ID" value="GAA5063051.1"/>
    <property type="molecule type" value="Genomic_DNA"/>
</dbReference>
<dbReference type="PANTHER" id="PTHR30024">
    <property type="entry name" value="ALIPHATIC SULFONATES-BINDING PROTEIN-RELATED"/>
    <property type="match status" value="1"/>
</dbReference>